<evidence type="ECO:0000313" key="2">
    <source>
        <dbReference type="Proteomes" id="UP001056120"/>
    </source>
</evidence>
<evidence type="ECO:0000313" key="1">
    <source>
        <dbReference type="EMBL" id="KAI3761010.1"/>
    </source>
</evidence>
<proteinExistence type="predicted"/>
<comment type="caution">
    <text evidence="1">The sequence shown here is derived from an EMBL/GenBank/DDBJ whole genome shotgun (WGS) entry which is preliminary data.</text>
</comment>
<protein>
    <submittedName>
        <fullName evidence="1">Uncharacterized protein</fullName>
    </submittedName>
</protein>
<organism evidence="1 2">
    <name type="scientific">Smallanthus sonchifolius</name>
    <dbReference type="NCBI Taxonomy" id="185202"/>
    <lineage>
        <taxon>Eukaryota</taxon>
        <taxon>Viridiplantae</taxon>
        <taxon>Streptophyta</taxon>
        <taxon>Embryophyta</taxon>
        <taxon>Tracheophyta</taxon>
        <taxon>Spermatophyta</taxon>
        <taxon>Magnoliopsida</taxon>
        <taxon>eudicotyledons</taxon>
        <taxon>Gunneridae</taxon>
        <taxon>Pentapetalae</taxon>
        <taxon>asterids</taxon>
        <taxon>campanulids</taxon>
        <taxon>Asterales</taxon>
        <taxon>Asteraceae</taxon>
        <taxon>Asteroideae</taxon>
        <taxon>Heliantheae alliance</taxon>
        <taxon>Millerieae</taxon>
        <taxon>Smallanthus</taxon>
    </lineage>
</organism>
<name>A0ACB9EQD1_9ASTR</name>
<keyword evidence="2" id="KW-1185">Reference proteome</keyword>
<reference evidence="2" key="1">
    <citation type="journal article" date="2022" name="Mol. Ecol. Resour.">
        <title>The genomes of chicory, endive, great burdock and yacon provide insights into Asteraceae palaeo-polyploidization history and plant inulin production.</title>
        <authorList>
            <person name="Fan W."/>
            <person name="Wang S."/>
            <person name="Wang H."/>
            <person name="Wang A."/>
            <person name="Jiang F."/>
            <person name="Liu H."/>
            <person name="Zhao H."/>
            <person name="Xu D."/>
            <person name="Zhang Y."/>
        </authorList>
    </citation>
    <scope>NUCLEOTIDE SEQUENCE [LARGE SCALE GENOMIC DNA]</scope>
    <source>
        <strain evidence="2">cv. Yunnan</strain>
    </source>
</reference>
<dbReference type="Proteomes" id="UP001056120">
    <property type="component" value="Linkage Group LG17"/>
</dbReference>
<sequence length="604" mass="70371">MLSSLSIEAVKNWNAPKTPSEVRSFLGLAGYYRRFISNFSRIALPLTTLTQKNHTFDWGLKQEDAFQLLKQKLCDAPILTLPDGNEDFVMYCDASNQGLGCVLMQREKIWRHYLYGTKCVIYTDTKSLQHIFDQKELNMRQRRWVELLNDYDCEIRYHPGKANVVADALSRKERIKPSRTRAMGMIIHTSLKAQILLAQRKALVRTDLKDELASSDKMYLDLRKCYWWSGMKKDIALYVGRCLTCQKVKVEHQKPSGLLQQPEIPQWKWDQISMDFITKLPKTSGGHDLIWVIVDRLTKSAHFLPIREDYKMERLSKIYINEIVARHGVPLSIISDRDSRFTSRFWKSLQKSLGTRVDLSTAYHPQTDGQSERTIQTLEDMLRACVIDFFGSWDNHLPLIEFSYNNSYHTSIQCAPFEALYGRKCRTPVCWTEIGDSQITGPELIQETSDKVYQIQDRLKAARDRQKIYADNRRKPLEFQIGDRVLLKVSPWKGIVRLGKKGKLAPRYVGPFKILERIGPVAYKLQLPQQLNSIHDTFHVSNLKKCLADDTLHIPLDEIRIDNQLHFVEEPTEIMNRDIKKLKRSHIPIVKVRWNSKRGPEFTW</sequence>
<reference evidence="1 2" key="2">
    <citation type="journal article" date="2022" name="Mol. Ecol. Resour.">
        <title>The genomes of chicory, endive, great burdock and yacon provide insights into Asteraceae paleo-polyploidization history and plant inulin production.</title>
        <authorList>
            <person name="Fan W."/>
            <person name="Wang S."/>
            <person name="Wang H."/>
            <person name="Wang A."/>
            <person name="Jiang F."/>
            <person name="Liu H."/>
            <person name="Zhao H."/>
            <person name="Xu D."/>
            <person name="Zhang Y."/>
        </authorList>
    </citation>
    <scope>NUCLEOTIDE SEQUENCE [LARGE SCALE GENOMIC DNA]</scope>
    <source>
        <strain evidence="2">cv. Yunnan</strain>
        <tissue evidence="1">Leaves</tissue>
    </source>
</reference>
<dbReference type="EMBL" id="CM042034">
    <property type="protein sequence ID" value="KAI3761010.1"/>
    <property type="molecule type" value="Genomic_DNA"/>
</dbReference>
<gene>
    <name evidence="1" type="ORF">L1987_51415</name>
</gene>
<accession>A0ACB9EQD1</accession>